<dbReference type="GO" id="GO:0003852">
    <property type="term" value="F:2-isopropylmalate synthase activity"/>
    <property type="evidence" value="ECO:0007669"/>
    <property type="project" value="InterPro"/>
</dbReference>
<dbReference type="Proteomes" id="UP000070565">
    <property type="component" value="Unassembled WGS sequence"/>
</dbReference>
<keyword evidence="7" id="KW-1185">Reference proteome</keyword>
<dbReference type="Gene3D" id="1.10.238.260">
    <property type="match status" value="1"/>
</dbReference>
<evidence type="ECO:0000313" key="7">
    <source>
        <dbReference type="Proteomes" id="UP000070565"/>
    </source>
</evidence>
<dbReference type="PATRIC" id="fig|1698275.3.peg.137"/>
<dbReference type="SUPFAM" id="SSF110921">
    <property type="entry name" value="2-isopropylmalate synthase LeuA, allosteric (dimerisation) domain"/>
    <property type="match status" value="1"/>
</dbReference>
<dbReference type="InterPro" id="IPR054691">
    <property type="entry name" value="LeuA/HCS_post-cat"/>
</dbReference>
<dbReference type="SUPFAM" id="SSF51569">
    <property type="entry name" value="Aldolase"/>
    <property type="match status" value="1"/>
</dbReference>
<dbReference type="Gene3D" id="3.20.20.70">
    <property type="entry name" value="Aldolase class I"/>
    <property type="match status" value="1"/>
</dbReference>
<dbReference type="PANTHER" id="PTHR42880:SF2">
    <property type="entry name" value="(R)-CITRAMALATE SYNTHASE CIMA"/>
    <property type="match status" value="1"/>
</dbReference>
<dbReference type="SMART" id="SM00917">
    <property type="entry name" value="LeuA_dimer"/>
    <property type="match status" value="1"/>
</dbReference>
<comment type="caution">
    <text evidence="6">The sequence shown here is derived from an EMBL/GenBank/DDBJ whole genome shotgun (WGS) entry which is preliminary data.</text>
</comment>
<dbReference type="PANTHER" id="PTHR42880">
    <property type="entry name" value="HOMOCITRATE SYNTHASE"/>
    <property type="match status" value="1"/>
</dbReference>
<dbReference type="InterPro" id="IPR013709">
    <property type="entry name" value="2-isopropylmalate_synth_dimer"/>
</dbReference>
<evidence type="ECO:0000256" key="3">
    <source>
        <dbReference type="ARBA" id="ARBA00022679"/>
    </source>
</evidence>
<dbReference type="FunFam" id="1.10.238.260:FF:000001">
    <property type="entry name" value="2-isopropylmalate synthase"/>
    <property type="match status" value="1"/>
</dbReference>
<keyword evidence="3" id="KW-0808">Transferase</keyword>
<dbReference type="Gene3D" id="3.30.160.270">
    <property type="match status" value="1"/>
</dbReference>
<sequence>VEKANDQGVLIEFSAEDATRTDLDYLKEVYRRVEEAGADRINIPDTVGSATPRAMYKLVKEIKSIINTPISVHCHDDFGLASSNSVAGVEAGAEQVHVTVNGLGERAGNASLEEVVMILRSLYGIKPRINTRGIVKISRLLERLTGIPVPSNKALVGANAFAHEAGIHVHGVLEHPGTYEVLSPELVGHHRRLLLGKHTGAKSVKKHLDDLGVKTTDKQLEEVTRRLKELGDKGKTITDADLRAVAESVIGNLPEEEKAVELKEVTVTTGSTVTPTASMRLSVRGEERTGSAIGVGPVDAAINALRSVMDEISELNLREYHLDAITGGSNALADVTVKLEDEENVLYIAKGVREDVVIASVEAMVSGINQYFAAKKRASKKIK</sequence>
<accession>A0A133VAK2</accession>
<evidence type="ECO:0000259" key="5">
    <source>
        <dbReference type="PROSITE" id="PS50991"/>
    </source>
</evidence>
<dbReference type="EMBL" id="LHXZ01000015">
    <property type="protein sequence ID" value="KXB03417.1"/>
    <property type="molecule type" value="Genomic_DNA"/>
</dbReference>
<keyword evidence="4" id="KW-0100">Branched-chain amino acid biosynthesis</keyword>
<feature type="domain" description="Pyruvate carboxyltransferase" evidence="5">
    <location>
        <begin position="1"/>
        <end position="135"/>
    </location>
</feature>
<reference evidence="6 7" key="1">
    <citation type="journal article" date="2016" name="Sci. Rep.">
        <title>Metabolic traits of an uncultured archaeal lineage -MSBL1- from brine pools of the Red Sea.</title>
        <authorList>
            <person name="Mwirichia R."/>
            <person name="Alam I."/>
            <person name="Rashid M."/>
            <person name="Vinu M."/>
            <person name="Ba-Alawi W."/>
            <person name="Anthony Kamau A."/>
            <person name="Kamanda Ngugi D."/>
            <person name="Goker M."/>
            <person name="Klenk H.P."/>
            <person name="Bajic V."/>
            <person name="Stingl U."/>
        </authorList>
    </citation>
    <scope>NUCLEOTIDE SEQUENCE [LARGE SCALE GENOMIC DNA]</scope>
    <source>
        <strain evidence="6">SCGC-AAA261F19</strain>
    </source>
</reference>
<evidence type="ECO:0000256" key="2">
    <source>
        <dbReference type="ARBA" id="ARBA00022605"/>
    </source>
</evidence>
<evidence type="ECO:0000256" key="1">
    <source>
        <dbReference type="ARBA" id="ARBA00006154"/>
    </source>
</evidence>
<dbReference type="GO" id="GO:0009098">
    <property type="term" value="P:L-leucine biosynthetic process"/>
    <property type="evidence" value="ECO:0007669"/>
    <property type="project" value="InterPro"/>
</dbReference>
<dbReference type="Pfam" id="PF22617">
    <property type="entry name" value="HCS_D2"/>
    <property type="match status" value="1"/>
</dbReference>
<organism evidence="6 7">
    <name type="scientific">candidate division MSBL1 archaeon SCGC-AAA261F19</name>
    <dbReference type="NCBI Taxonomy" id="1698275"/>
    <lineage>
        <taxon>Archaea</taxon>
        <taxon>Methanobacteriati</taxon>
        <taxon>Methanobacteriota</taxon>
        <taxon>candidate division MSBL1</taxon>
    </lineage>
</organism>
<dbReference type="InterPro" id="IPR036230">
    <property type="entry name" value="LeuA_allosteric_dom_sf"/>
</dbReference>
<protein>
    <recommendedName>
        <fullName evidence="5">Pyruvate carboxyltransferase domain-containing protein</fullName>
    </recommendedName>
</protein>
<dbReference type="Pfam" id="PF08502">
    <property type="entry name" value="LeuA_dimer"/>
    <property type="match status" value="1"/>
</dbReference>
<gene>
    <name evidence="6" type="ORF">AKJ45_01685</name>
</gene>
<name>A0A133VAK2_9EURY</name>
<comment type="similarity">
    <text evidence="1">Belongs to the alpha-IPM synthase/homocitrate synthase family.</text>
</comment>
<feature type="non-terminal residue" evidence="6">
    <location>
        <position position="1"/>
    </location>
</feature>
<evidence type="ECO:0000313" key="6">
    <source>
        <dbReference type="EMBL" id="KXB03417.1"/>
    </source>
</evidence>
<dbReference type="PROSITE" id="PS50991">
    <property type="entry name" value="PYR_CT"/>
    <property type="match status" value="1"/>
</dbReference>
<evidence type="ECO:0000256" key="4">
    <source>
        <dbReference type="ARBA" id="ARBA00023304"/>
    </source>
</evidence>
<dbReference type="InterPro" id="IPR002034">
    <property type="entry name" value="AIPM/Hcit_synth_CS"/>
</dbReference>
<dbReference type="Pfam" id="PF00682">
    <property type="entry name" value="HMGL-like"/>
    <property type="match status" value="1"/>
</dbReference>
<dbReference type="InterPro" id="IPR013785">
    <property type="entry name" value="Aldolase_TIM"/>
</dbReference>
<proteinExistence type="inferred from homology"/>
<dbReference type="AlphaFoldDB" id="A0A133VAK2"/>
<keyword evidence="2" id="KW-0028">Amino-acid biosynthesis</keyword>
<dbReference type="PROSITE" id="PS00816">
    <property type="entry name" value="AIPM_HOMOCIT_SYNTH_2"/>
    <property type="match status" value="1"/>
</dbReference>
<dbReference type="InterPro" id="IPR000891">
    <property type="entry name" value="PYR_CT"/>
</dbReference>